<dbReference type="Proteomes" id="UP000075901">
    <property type="component" value="Unassembled WGS sequence"/>
</dbReference>
<proteinExistence type="predicted"/>
<name>A0A182T5D5_9DIPT</name>
<feature type="region of interest" description="Disordered" evidence="1">
    <location>
        <begin position="1"/>
        <end position="233"/>
    </location>
</feature>
<sequence>TTLVFTHARPFNGQPSVAATPRSTISSNSVSHHLGTGDHSSDSSTAADGDLTTLGCCEHHPHELSPDSSPPSHGNHLHPLHYHTAGASGTTNGSGAVTATSNPYPLVHYPSHNHHHHLHPHHHPHGQHYHHHHHHNAGTRYQTATPVSNGLDGQTGASSTADSQKGPPPLPPKPKILPMKPSNWGHPVAASYAPGPPGTGGGNDMPGNTGNSPNPSSTLNNQHNIVGSNNGGVGTSVVGSNGIIVSSSAAHIDGSGGGGGGIREGNRRASGGTTESGSTTIQSAASATAI</sequence>
<dbReference type="VEuPathDB" id="VectorBase:AMAM019958"/>
<feature type="compositionally biased region" description="Low complexity" evidence="1">
    <location>
        <begin position="84"/>
        <end position="101"/>
    </location>
</feature>
<reference evidence="3" key="1">
    <citation type="submission" date="2013-09" db="EMBL/GenBank/DDBJ databases">
        <title>The Genome Sequence of Anopheles maculatus species B.</title>
        <authorList>
            <consortium name="The Broad Institute Genomics Platform"/>
            <person name="Neafsey D.E."/>
            <person name="Besansky N."/>
            <person name="Howell P."/>
            <person name="Walton C."/>
            <person name="Young S.K."/>
            <person name="Zeng Q."/>
            <person name="Gargeya S."/>
            <person name="Fitzgerald M."/>
            <person name="Haas B."/>
            <person name="Abouelleil A."/>
            <person name="Allen A.W."/>
            <person name="Alvarado L."/>
            <person name="Arachchi H.M."/>
            <person name="Berlin A.M."/>
            <person name="Chapman S.B."/>
            <person name="Gainer-Dewar J."/>
            <person name="Goldberg J."/>
            <person name="Griggs A."/>
            <person name="Gujja S."/>
            <person name="Hansen M."/>
            <person name="Howarth C."/>
            <person name="Imamovic A."/>
            <person name="Ireland A."/>
            <person name="Larimer J."/>
            <person name="McCowan C."/>
            <person name="Murphy C."/>
            <person name="Pearson M."/>
            <person name="Poon T.W."/>
            <person name="Priest M."/>
            <person name="Roberts A."/>
            <person name="Saif S."/>
            <person name="Shea T."/>
            <person name="Sisk P."/>
            <person name="Sykes S."/>
            <person name="Wortman J."/>
            <person name="Nusbaum C."/>
            <person name="Birren B."/>
        </authorList>
    </citation>
    <scope>NUCLEOTIDE SEQUENCE [LARGE SCALE GENOMIC DNA]</scope>
    <source>
        <strain evidence="3">maculatus3</strain>
    </source>
</reference>
<dbReference type="AlphaFoldDB" id="A0A182T5D5"/>
<reference evidence="2" key="2">
    <citation type="submission" date="2020-05" db="UniProtKB">
        <authorList>
            <consortium name="EnsemblMetazoa"/>
        </authorList>
    </citation>
    <scope>IDENTIFICATION</scope>
    <source>
        <strain evidence="2">maculatus3</strain>
    </source>
</reference>
<dbReference type="EnsemblMetazoa" id="AMAM019958-RA">
    <property type="protein sequence ID" value="AMAM019958-PA"/>
    <property type="gene ID" value="AMAM019958"/>
</dbReference>
<feature type="compositionally biased region" description="Polar residues" evidence="1">
    <location>
        <begin position="139"/>
        <end position="163"/>
    </location>
</feature>
<feature type="compositionally biased region" description="Gly residues" evidence="1">
    <location>
        <begin position="254"/>
        <end position="263"/>
    </location>
</feature>
<feature type="compositionally biased region" description="Pro residues" evidence="1">
    <location>
        <begin position="166"/>
        <end position="175"/>
    </location>
</feature>
<evidence type="ECO:0000256" key="1">
    <source>
        <dbReference type="SAM" id="MobiDB-lite"/>
    </source>
</evidence>
<feature type="compositionally biased region" description="Polar residues" evidence="1">
    <location>
        <begin position="13"/>
        <end position="31"/>
    </location>
</feature>
<keyword evidence="3" id="KW-1185">Reference proteome</keyword>
<organism evidence="2 3">
    <name type="scientific">Anopheles maculatus</name>
    <dbReference type="NCBI Taxonomy" id="74869"/>
    <lineage>
        <taxon>Eukaryota</taxon>
        <taxon>Metazoa</taxon>
        <taxon>Ecdysozoa</taxon>
        <taxon>Arthropoda</taxon>
        <taxon>Hexapoda</taxon>
        <taxon>Insecta</taxon>
        <taxon>Pterygota</taxon>
        <taxon>Neoptera</taxon>
        <taxon>Endopterygota</taxon>
        <taxon>Diptera</taxon>
        <taxon>Nematocera</taxon>
        <taxon>Culicoidea</taxon>
        <taxon>Culicidae</taxon>
        <taxon>Anophelinae</taxon>
        <taxon>Anopheles</taxon>
        <taxon>Anopheles maculatus group</taxon>
    </lineage>
</organism>
<feature type="region of interest" description="Disordered" evidence="1">
    <location>
        <begin position="250"/>
        <end position="290"/>
    </location>
</feature>
<protein>
    <submittedName>
        <fullName evidence="2">Uncharacterized protein</fullName>
    </submittedName>
</protein>
<evidence type="ECO:0000313" key="2">
    <source>
        <dbReference type="EnsemblMetazoa" id="AMAM019958-PA"/>
    </source>
</evidence>
<feature type="compositionally biased region" description="Low complexity" evidence="1">
    <location>
        <begin position="270"/>
        <end position="290"/>
    </location>
</feature>
<evidence type="ECO:0000313" key="3">
    <source>
        <dbReference type="Proteomes" id="UP000075901"/>
    </source>
</evidence>
<accession>A0A182T5D5</accession>
<feature type="compositionally biased region" description="Basic residues" evidence="1">
    <location>
        <begin position="111"/>
        <end position="137"/>
    </location>
</feature>
<feature type="compositionally biased region" description="Polar residues" evidence="1">
    <location>
        <begin position="206"/>
        <end position="223"/>
    </location>
</feature>